<comment type="caution">
    <text evidence="2">The sequence shown here is derived from an EMBL/GenBank/DDBJ whole genome shotgun (WGS) entry which is preliminary data.</text>
</comment>
<dbReference type="InParanoid" id="A0A1D3D178"/>
<dbReference type="VEuPathDB" id="ToxoDB:cyc_09199"/>
<dbReference type="AlphaFoldDB" id="A0A1D3D178"/>
<organism evidence="2 3">
    <name type="scientific">Cyclospora cayetanensis</name>
    <dbReference type="NCBI Taxonomy" id="88456"/>
    <lineage>
        <taxon>Eukaryota</taxon>
        <taxon>Sar</taxon>
        <taxon>Alveolata</taxon>
        <taxon>Apicomplexa</taxon>
        <taxon>Conoidasida</taxon>
        <taxon>Coccidia</taxon>
        <taxon>Eucoccidiorida</taxon>
        <taxon>Eimeriorina</taxon>
        <taxon>Eimeriidae</taxon>
        <taxon>Cyclospora</taxon>
    </lineage>
</organism>
<protein>
    <submittedName>
        <fullName evidence="2">Uncharacterized protein</fullName>
    </submittedName>
</protein>
<evidence type="ECO:0000313" key="2">
    <source>
        <dbReference type="EMBL" id="OEH77205.1"/>
    </source>
</evidence>
<evidence type="ECO:0000256" key="1">
    <source>
        <dbReference type="SAM" id="MobiDB-lite"/>
    </source>
</evidence>
<accession>A0A1D3D178</accession>
<name>A0A1D3D178_9EIME</name>
<keyword evidence="3" id="KW-1185">Reference proteome</keyword>
<dbReference type="EMBL" id="JROU02001173">
    <property type="protein sequence ID" value="OEH77205.1"/>
    <property type="molecule type" value="Genomic_DNA"/>
</dbReference>
<feature type="region of interest" description="Disordered" evidence="1">
    <location>
        <begin position="78"/>
        <end position="117"/>
    </location>
</feature>
<gene>
    <name evidence="2" type="ORF">cyc_09199</name>
</gene>
<proteinExistence type="predicted"/>
<dbReference type="Proteomes" id="UP000095192">
    <property type="component" value="Unassembled WGS sequence"/>
</dbReference>
<evidence type="ECO:0000313" key="3">
    <source>
        <dbReference type="Proteomes" id="UP000095192"/>
    </source>
</evidence>
<sequence>MLQQEQQRLKVTLQFCRCRGSLGDSHEAAAATAAVATVSAEDAAFEGNAYLEASAAAESQAADGASAAAESRAADGASAAAESQAADEASAAAESQAVDEASAAAESQAVDEASAAAESQAVDEAAAAEREALGAAAIEGKTAEACATAAAIEALEACAPAEGGVFSGFEKAAAESAESAADEAPKIVQEGAAGEALTAAAAAGITSELQTQPALLRLLHADDPTVLPNAVSGAQAALAAVAAEEGVLDAVEDACSLEAQAL</sequence>
<reference evidence="2 3" key="1">
    <citation type="journal article" date="2016" name="BMC Genomics">
        <title>Comparative genomics reveals Cyclospora cayetanensis possesses coccidia-like metabolism and invasion components but unique surface antigens.</title>
        <authorList>
            <person name="Liu S."/>
            <person name="Wang L."/>
            <person name="Zheng H."/>
            <person name="Xu Z."/>
            <person name="Roellig D.M."/>
            <person name="Li N."/>
            <person name="Frace M.A."/>
            <person name="Tang K."/>
            <person name="Arrowood M.J."/>
            <person name="Moss D.M."/>
            <person name="Zhang L."/>
            <person name="Feng Y."/>
            <person name="Xiao L."/>
        </authorList>
    </citation>
    <scope>NUCLEOTIDE SEQUENCE [LARGE SCALE GENOMIC DNA]</scope>
    <source>
        <strain evidence="2 3">CHN_HEN01</strain>
    </source>
</reference>